<name>A0A6A6V7J4_9PLEO</name>
<dbReference type="AlphaFoldDB" id="A0A6A6V7J4"/>
<accession>A0A6A6V7J4</accession>
<feature type="transmembrane region" description="Helical" evidence="2">
    <location>
        <begin position="87"/>
        <end position="106"/>
    </location>
</feature>
<evidence type="ECO:0000256" key="1">
    <source>
        <dbReference type="SAM" id="MobiDB-lite"/>
    </source>
</evidence>
<feature type="transmembrane region" description="Helical" evidence="2">
    <location>
        <begin position="185"/>
        <end position="211"/>
    </location>
</feature>
<feature type="region of interest" description="Disordered" evidence="1">
    <location>
        <begin position="1"/>
        <end position="31"/>
    </location>
</feature>
<proteinExistence type="predicted"/>
<dbReference type="PANTHER" id="PTHR37846">
    <property type="entry name" value="YALI0B21296P"/>
    <property type="match status" value="1"/>
</dbReference>
<feature type="compositionally biased region" description="Low complexity" evidence="1">
    <location>
        <begin position="13"/>
        <end position="26"/>
    </location>
</feature>
<evidence type="ECO:0000256" key="2">
    <source>
        <dbReference type="SAM" id="Phobius"/>
    </source>
</evidence>
<feature type="transmembrane region" description="Helical" evidence="2">
    <location>
        <begin position="149"/>
        <end position="165"/>
    </location>
</feature>
<dbReference type="PANTHER" id="PTHR37846:SF1">
    <property type="entry name" value="DEACETYLASE-LIKE PROTEIN"/>
    <property type="match status" value="1"/>
</dbReference>
<keyword evidence="2" id="KW-0472">Membrane</keyword>
<evidence type="ECO:0000313" key="4">
    <source>
        <dbReference type="EMBL" id="KAF2746043.1"/>
    </source>
</evidence>
<dbReference type="OrthoDB" id="5597489at2759"/>
<organism evidence="4 5">
    <name type="scientific">Sporormia fimetaria CBS 119925</name>
    <dbReference type="NCBI Taxonomy" id="1340428"/>
    <lineage>
        <taxon>Eukaryota</taxon>
        <taxon>Fungi</taxon>
        <taxon>Dikarya</taxon>
        <taxon>Ascomycota</taxon>
        <taxon>Pezizomycotina</taxon>
        <taxon>Dothideomycetes</taxon>
        <taxon>Pleosporomycetidae</taxon>
        <taxon>Pleosporales</taxon>
        <taxon>Sporormiaceae</taxon>
        <taxon>Sporormia</taxon>
    </lineage>
</organism>
<evidence type="ECO:0000259" key="3">
    <source>
        <dbReference type="Pfam" id="PF24841"/>
    </source>
</evidence>
<sequence>MAAGNRKERRAAAKNSATTSNGASTSFQSTDELDEDAVNILLKHPDRAGPKGKTLFELAEERRRELNKGKETENNDAEDLIGPAGNAILYSISMAMLHLTLDVIVYNQYREEIIWPEIFKRAGTALPIFFVLVYLLHVDTAKRIPVLRNLFFFVVSIAAGCYMIYSGNVHGYFYVMKAAPPIGAFWVWSVIEMDLVYATGSCLVIIGYLWWNGFSAF</sequence>
<keyword evidence="5" id="KW-1185">Reference proteome</keyword>
<protein>
    <recommendedName>
        <fullName evidence="3">DUF7719 domain-containing protein</fullName>
    </recommendedName>
</protein>
<evidence type="ECO:0000313" key="5">
    <source>
        <dbReference type="Proteomes" id="UP000799440"/>
    </source>
</evidence>
<feature type="domain" description="DUF7719" evidence="3">
    <location>
        <begin position="148"/>
        <end position="215"/>
    </location>
</feature>
<dbReference type="Pfam" id="PF24841">
    <property type="entry name" value="DUF7719"/>
    <property type="match status" value="1"/>
</dbReference>
<dbReference type="InterPro" id="IPR056136">
    <property type="entry name" value="DUF7719"/>
</dbReference>
<reference evidence="4" key="1">
    <citation type="journal article" date="2020" name="Stud. Mycol.">
        <title>101 Dothideomycetes genomes: a test case for predicting lifestyles and emergence of pathogens.</title>
        <authorList>
            <person name="Haridas S."/>
            <person name="Albert R."/>
            <person name="Binder M."/>
            <person name="Bloem J."/>
            <person name="Labutti K."/>
            <person name="Salamov A."/>
            <person name="Andreopoulos B."/>
            <person name="Baker S."/>
            <person name="Barry K."/>
            <person name="Bills G."/>
            <person name="Bluhm B."/>
            <person name="Cannon C."/>
            <person name="Castanera R."/>
            <person name="Culley D."/>
            <person name="Daum C."/>
            <person name="Ezra D."/>
            <person name="Gonzalez J."/>
            <person name="Henrissat B."/>
            <person name="Kuo A."/>
            <person name="Liang C."/>
            <person name="Lipzen A."/>
            <person name="Lutzoni F."/>
            <person name="Magnuson J."/>
            <person name="Mondo S."/>
            <person name="Nolan M."/>
            <person name="Ohm R."/>
            <person name="Pangilinan J."/>
            <person name="Park H.-J."/>
            <person name="Ramirez L."/>
            <person name="Alfaro M."/>
            <person name="Sun H."/>
            <person name="Tritt A."/>
            <person name="Yoshinaga Y."/>
            <person name="Zwiers L.-H."/>
            <person name="Turgeon B."/>
            <person name="Goodwin S."/>
            <person name="Spatafora J."/>
            <person name="Crous P."/>
            <person name="Grigoriev I."/>
        </authorList>
    </citation>
    <scope>NUCLEOTIDE SEQUENCE</scope>
    <source>
        <strain evidence="4">CBS 119925</strain>
    </source>
</reference>
<keyword evidence="2" id="KW-1133">Transmembrane helix</keyword>
<dbReference type="EMBL" id="MU006579">
    <property type="protein sequence ID" value="KAF2746043.1"/>
    <property type="molecule type" value="Genomic_DNA"/>
</dbReference>
<gene>
    <name evidence="4" type="ORF">M011DRAFT_404971</name>
</gene>
<keyword evidence="2" id="KW-0812">Transmembrane</keyword>
<dbReference type="Proteomes" id="UP000799440">
    <property type="component" value="Unassembled WGS sequence"/>
</dbReference>
<feature type="transmembrane region" description="Helical" evidence="2">
    <location>
        <begin position="118"/>
        <end position="137"/>
    </location>
</feature>